<dbReference type="PROSITE" id="PS51212">
    <property type="entry name" value="WSC"/>
    <property type="match status" value="1"/>
</dbReference>
<feature type="chain" id="PRO_5021387972" description="WSC domain-containing protein" evidence="2">
    <location>
        <begin position="19"/>
        <end position="958"/>
    </location>
</feature>
<evidence type="ECO:0000256" key="2">
    <source>
        <dbReference type="SAM" id="SignalP"/>
    </source>
</evidence>
<dbReference type="RefSeq" id="XP_030997842.1">
    <property type="nucleotide sequence ID" value="XM_031138502.1"/>
</dbReference>
<keyword evidence="2" id="KW-0732">Signal</keyword>
<dbReference type="AlphaFoldDB" id="A0A507BGL8"/>
<sequence>MRASWSALLAYGLGLASALPFKVLVVQDYQDSFENRWLAAQSGTYTVTTASKVAFGSMIKEQFASYDAIVIGDVGGCNTPDATALDWIDFSLQSKLGAAVTGNIYVLGTSLYDSTNGSAIGTNNSATQTASVLFEDAMNYVTAGTRTGFYISLSCYYINTGGESNVYALNGFSNSSATFKVFGNSVCYLGVTIKQPALFNGLTDSSFSAWSCPVREYFSAYSPDFQQAASLNAGNGLPFAPFILSRSSVSDCGNGIVTGSEICDSGIYCLSDCTCPTGYESDGDIGCRSMCGNAQIDTNIGEECELPRLSRRDLLGRSYYADPLCLANCTCPNGPGTELGHCAPLPQCGNGYLESGEECEPYRPTKRWMGLSPRARDIGDPLCRSDCTCPNGPGATPGSCAPLQLCGNGVLDQGEQCEYVRFGKRLSLSLFGREPLPDISDPLCLTDCTCPYGVGSAAGKCAPQAICGDGIVNQGSEECDDAGASQNCTSLCTCVNGYDAVNKVCLNVTIPATCGDGTVNSGEECEISLNGADLCSTACKCIWGVEDATLKTCKPVPVCGNSVVEKGEECEPKNGLGRRASDPVADDVCSNKCKCLFGLATDGTCNPKPGTTTTSPTSQSSTVPPVSTTASSSPSSSSSSSAPTSTSTNEPLPPQVGIFSFVGCTGSVLSYPSFRLQTSSNQMTLEMCTAACSAHLYAGVHVEDCYCSDFFDDVVTVSKDQCSVPCPGNALQNCGGYRLTDSRLARRQSGVPANALLVVYLNDPVASTATQLPASTLPPTSSSSSSGAAPVPQTTGQTTSTATAVVTSTATAVPCVNGWCNAGGYVFEVCVGLPNPGEIVFVMQACGCPGGWQYVRADCDGASCASLVVYRIVPVVSGVVVGDVVVYAPQPCDTCVGGVTFVQPAPPAIGSGSGSGSASQTGSVVGPTPAVVVTAGASKLTSFLSGLMVFAGAFVLLI</sequence>
<dbReference type="InterPro" id="IPR002889">
    <property type="entry name" value="WSC_carb-bd"/>
</dbReference>
<dbReference type="OrthoDB" id="2019572at2759"/>
<reference evidence="4 5" key="1">
    <citation type="submission" date="2019-06" db="EMBL/GenBank/DDBJ databases">
        <title>Draft genome sequence of the filamentous fungus Phialemoniopsis curvata isolated from diesel fuel.</title>
        <authorList>
            <person name="Varaljay V.A."/>
            <person name="Lyon W.J."/>
            <person name="Crouch A.L."/>
            <person name="Drake C.E."/>
            <person name="Hollomon J.M."/>
            <person name="Nadeau L.J."/>
            <person name="Nunn H.S."/>
            <person name="Stevenson B.S."/>
            <person name="Bojanowski C.L."/>
            <person name="Crookes-Goodson W.J."/>
        </authorList>
    </citation>
    <scope>NUCLEOTIDE SEQUENCE [LARGE SCALE GENOMIC DNA]</scope>
    <source>
        <strain evidence="4 5">D216</strain>
    </source>
</reference>
<proteinExistence type="predicted"/>
<feature type="region of interest" description="Disordered" evidence="1">
    <location>
        <begin position="608"/>
        <end position="651"/>
    </location>
</feature>
<comment type="caution">
    <text evidence="4">The sequence shown here is derived from an EMBL/GenBank/DDBJ whole genome shotgun (WGS) entry which is preliminary data.</text>
</comment>
<feature type="signal peptide" evidence="2">
    <location>
        <begin position="1"/>
        <end position="18"/>
    </location>
</feature>
<dbReference type="SMART" id="SM00321">
    <property type="entry name" value="WSC"/>
    <property type="match status" value="1"/>
</dbReference>
<keyword evidence="5" id="KW-1185">Reference proteome</keyword>
<dbReference type="InParanoid" id="A0A507BGL8"/>
<dbReference type="EMBL" id="SKBQ01000019">
    <property type="protein sequence ID" value="TPX16131.1"/>
    <property type="molecule type" value="Genomic_DNA"/>
</dbReference>
<dbReference type="GeneID" id="41971573"/>
<evidence type="ECO:0000256" key="1">
    <source>
        <dbReference type="SAM" id="MobiDB-lite"/>
    </source>
</evidence>
<accession>A0A507BGL8</accession>
<name>A0A507BGL8_9PEZI</name>
<evidence type="ECO:0000313" key="5">
    <source>
        <dbReference type="Proteomes" id="UP000319257"/>
    </source>
</evidence>
<feature type="compositionally biased region" description="Low complexity" evidence="1">
    <location>
        <begin position="611"/>
        <end position="648"/>
    </location>
</feature>
<gene>
    <name evidence="4" type="ORF">E0L32_004126</name>
</gene>
<feature type="region of interest" description="Disordered" evidence="1">
    <location>
        <begin position="771"/>
        <end position="798"/>
    </location>
</feature>
<dbReference type="Pfam" id="PF01822">
    <property type="entry name" value="WSC"/>
    <property type="match status" value="1"/>
</dbReference>
<feature type="domain" description="WSC" evidence="3">
    <location>
        <begin position="658"/>
        <end position="750"/>
    </location>
</feature>
<evidence type="ECO:0000259" key="3">
    <source>
        <dbReference type="PROSITE" id="PS51212"/>
    </source>
</evidence>
<organism evidence="4 5">
    <name type="scientific">Thyridium curvatum</name>
    <dbReference type="NCBI Taxonomy" id="1093900"/>
    <lineage>
        <taxon>Eukaryota</taxon>
        <taxon>Fungi</taxon>
        <taxon>Dikarya</taxon>
        <taxon>Ascomycota</taxon>
        <taxon>Pezizomycotina</taxon>
        <taxon>Sordariomycetes</taxon>
        <taxon>Sordariomycetidae</taxon>
        <taxon>Thyridiales</taxon>
        <taxon>Thyridiaceae</taxon>
        <taxon>Thyridium</taxon>
    </lineage>
</organism>
<dbReference type="Proteomes" id="UP000319257">
    <property type="component" value="Unassembled WGS sequence"/>
</dbReference>
<evidence type="ECO:0000313" key="4">
    <source>
        <dbReference type="EMBL" id="TPX16131.1"/>
    </source>
</evidence>
<protein>
    <recommendedName>
        <fullName evidence="3">WSC domain-containing protein</fullName>
    </recommendedName>
</protein>